<protein>
    <submittedName>
        <fullName evidence="3">Helix-turn-helix domain-containing protein</fullName>
    </submittedName>
</protein>
<evidence type="ECO:0000313" key="3">
    <source>
        <dbReference type="EMBL" id="MQX38288.1"/>
    </source>
</evidence>
<gene>
    <name evidence="3" type="ORF">GHC57_17365</name>
</gene>
<feature type="region of interest" description="Disordered" evidence="1">
    <location>
        <begin position="1"/>
        <end position="25"/>
    </location>
</feature>
<organism evidence="3 4">
    <name type="scientific">Roseospira navarrensis</name>
    <dbReference type="NCBI Taxonomy" id="140058"/>
    <lineage>
        <taxon>Bacteria</taxon>
        <taxon>Pseudomonadati</taxon>
        <taxon>Pseudomonadota</taxon>
        <taxon>Alphaproteobacteria</taxon>
        <taxon>Rhodospirillales</taxon>
        <taxon>Rhodospirillaceae</taxon>
        <taxon>Roseospira</taxon>
    </lineage>
</organism>
<dbReference type="SMART" id="SM00530">
    <property type="entry name" value="HTH_XRE"/>
    <property type="match status" value="1"/>
</dbReference>
<dbReference type="CDD" id="cd06529">
    <property type="entry name" value="S24_LexA-like"/>
    <property type="match status" value="1"/>
</dbReference>
<accession>A0A7X2D4U2</accession>
<dbReference type="InterPro" id="IPR036286">
    <property type="entry name" value="LexA/Signal_pep-like_sf"/>
</dbReference>
<dbReference type="InterPro" id="IPR039418">
    <property type="entry name" value="LexA-like"/>
</dbReference>
<dbReference type="Pfam" id="PF00717">
    <property type="entry name" value="Peptidase_S24"/>
    <property type="match status" value="1"/>
</dbReference>
<dbReference type="GO" id="GO:0003677">
    <property type="term" value="F:DNA binding"/>
    <property type="evidence" value="ECO:0007669"/>
    <property type="project" value="InterPro"/>
</dbReference>
<sequence>MEHERRSSRGSGRGTRGGEPIWIRSPFVRGTFSPKGAKRTAPVKWKYGSDRGTMSGMDTAADRLRRARRQAGFATATDAALALGWNPNTYKSHENGTRGLRGPILERYARGFGVSPAWLQFGPAPDRPASVQNEPDLPPGFGEESSAVRDAPESPGRAPDVDLAHPRTEGLVGARDLPVYGSALGGPDGEMIVSFEPIEWVRRPGPLEGVKGGFGFYMIGESMSPAFEPGDMILCHPTRPPFAGQDVLVIRRQHDGQCALVKRLVRMDAAGLRLRQFNPPHEFDVPSTEVVSFHLVVGKYSRR</sequence>
<dbReference type="SUPFAM" id="SSF47413">
    <property type="entry name" value="lambda repressor-like DNA-binding domains"/>
    <property type="match status" value="1"/>
</dbReference>
<dbReference type="InterPro" id="IPR015927">
    <property type="entry name" value="Peptidase_S24_S26A/B/C"/>
</dbReference>
<evidence type="ECO:0000256" key="1">
    <source>
        <dbReference type="SAM" id="MobiDB-lite"/>
    </source>
</evidence>
<reference evidence="3 4" key="1">
    <citation type="submission" date="2019-10" db="EMBL/GenBank/DDBJ databases">
        <title>Draft whole-genome sequence of the purple nonsulfur photosynthetic bacterium Roseospira navarrensis DSM 15114.</title>
        <authorList>
            <person name="Kyndt J.A."/>
            <person name="Meyer T.E."/>
        </authorList>
    </citation>
    <scope>NUCLEOTIDE SEQUENCE [LARGE SCALE GENOMIC DNA]</scope>
    <source>
        <strain evidence="3 4">DSM 15114</strain>
    </source>
</reference>
<evidence type="ECO:0000313" key="4">
    <source>
        <dbReference type="Proteomes" id="UP000434582"/>
    </source>
</evidence>
<dbReference type="InterPro" id="IPR001387">
    <property type="entry name" value="Cro/C1-type_HTH"/>
</dbReference>
<dbReference type="Pfam" id="PF13560">
    <property type="entry name" value="HTH_31"/>
    <property type="match status" value="1"/>
</dbReference>
<dbReference type="PROSITE" id="PS50943">
    <property type="entry name" value="HTH_CROC1"/>
    <property type="match status" value="1"/>
</dbReference>
<dbReference type="CDD" id="cd00093">
    <property type="entry name" value="HTH_XRE"/>
    <property type="match status" value="1"/>
</dbReference>
<proteinExistence type="predicted"/>
<dbReference type="AlphaFoldDB" id="A0A7X2D4U2"/>
<dbReference type="Gene3D" id="2.10.109.10">
    <property type="entry name" value="Umud Fragment, subunit A"/>
    <property type="match status" value="1"/>
</dbReference>
<name>A0A7X2D4U2_9PROT</name>
<keyword evidence="4" id="KW-1185">Reference proteome</keyword>
<dbReference type="OrthoDB" id="9792157at2"/>
<feature type="domain" description="HTH cro/C1-type" evidence="2">
    <location>
        <begin position="64"/>
        <end position="119"/>
    </location>
</feature>
<feature type="region of interest" description="Disordered" evidence="1">
    <location>
        <begin position="123"/>
        <end position="164"/>
    </location>
</feature>
<evidence type="ECO:0000259" key="2">
    <source>
        <dbReference type="PROSITE" id="PS50943"/>
    </source>
</evidence>
<dbReference type="Gene3D" id="1.10.260.40">
    <property type="entry name" value="lambda repressor-like DNA-binding domains"/>
    <property type="match status" value="1"/>
</dbReference>
<comment type="caution">
    <text evidence="3">The sequence shown here is derived from an EMBL/GenBank/DDBJ whole genome shotgun (WGS) entry which is preliminary data.</text>
</comment>
<dbReference type="SUPFAM" id="SSF51306">
    <property type="entry name" value="LexA/Signal peptidase"/>
    <property type="match status" value="1"/>
</dbReference>
<dbReference type="EMBL" id="WIVE01000086">
    <property type="protein sequence ID" value="MQX38288.1"/>
    <property type="molecule type" value="Genomic_DNA"/>
</dbReference>
<dbReference type="InterPro" id="IPR010982">
    <property type="entry name" value="Lambda_DNA-bd_dom_sf"/>
</dbReference>
<dbReference type="Proteomes" id="UP000434582">
    <property type="component" value="Unassembled WGS sequence"/>
</dbReference>